<organism evidence="1 2">
    <name type="scientific">Dreissena polymorpha</name>
    <name type="common">Zebra mussel</name>
    <name type="synonym">Mytilus polymorpha</name>
    <dbReference type="NCBI Taxonomy" id="45954"/>
    <lineage>
        <taxon>Eukaryota</taxon>
        <taxon>Metazoa</taxon>
        <taxon>Spiralia</taxon>
        <taxon>Lophotrochozoa</taxon>
        <taxon>Mollusca</taxon>
        <taxon>Bivalvia</taxon>
        <taxon>Autobranchia</taxon>
        <taxon>Heteroconchia</taxon>
        <taxon>Euheterodonta</taxon>
        <taxon>Imparidentia</taxon>
        <taxon>Neoheterodontei</taxon>
        <taxon>Myida</taxon>
        <taxon>Dreissenoidea</taxon>
        <taxon>Dreissenidae</taxon>
        <taxon>Dreissena</taxon>
    </lineage>
</organism>
<evidence type="ECO:0000313" key="2">
    <source>
        <dbReference type="Proteomes" id="UP000828390"/>
    </source>
</evidence>
<reference evidence="1" key="1">
    <citation type="journal article" date="2019" name="bioRxiv">
        <title>The Genome of the Zebra Mussel, Dreissena polymorpha: A Resource for Invasive Species Research.</title>
        <authorList>
            <person name="McCartney M.A."/>
            <person name="Auch B."/>
            <person name="Kono T."/>
            <person name="Mallez S."/>
            <person name="Zhang Y."/>
            <person name="Obille A."/>
            <person name="Becker A."/>
            <person name="Abrahante J.E."/>
            <person name="Garbe J."/>
            <person name="Badalamenti J.P."/>
            <person name="Herman A."/>
            <person name="Mangelson H."/>
            <person name="Liachko I."/>
            <person name="Sullivan S."/>
            <person name="Sone E.D."/>
            <person name="Koren S."/>
            <person name="Silverstein K.A.T."/>
            <person name="Beckman K.B."/>
            <person name="Gohl D.M."/>
        </authorList>
    </citation>
    <scope>NUCLEOTIDE SEQUENCE</scope>
    <source>
        <strain evidence="1">Duluth1</strain>
        <tissue evidence="1">Whole animal</tissue>
    </source>
</reference>
<keyword evidence="2" id="KW-1185">Reference proteome</keyword>
<accession>A0A9D4M6X2</accession>
<name>A0A9D4M6X2_DREPO</name>
<sequence>MYALTEEQTLLRTIIFSCCPMETEAEKELDNVRAWSSQRIVTIPLLRKTPVNEICF</sequence>
<gene>
    <name evidence="1" type="ORF">DPMN_035110</name>
</gene>
<dbReference type="AlphaFoldDB" id="A0A9D4M6X2"/>
<proteinExistence type="predicted"/>
<protein>
    <submittedName>
        <fullName evidence="1">Uncharacterized protein</fullName>
    </submittedName>
</protein>
<comment type="caution">
    <text evidence="1">The sequence shown here is derived from an EMBL/GenBank/DDBJ whole genome shotgun (WGS) entry which is preliminary data.</text>
</comment>
<dbReference type="Proteomes" id="UP000828390">
    <property type="component" value="Unassembled WGS sequence"/>
</dbReference>
<dbReference type="EMBL" id="JAIWYP010000002">
    <property type="protein sequence ID" value="KAH3871895.1"/>
    <property type="molecule type" value="Genomic_DNA"/>
</dbReference>
<evidence type="ECO:0000313" key="1">
    <source>
        <dbReference type="EMBL" id="KAH3871895.1"/>
    </source>
</evidence>
<reference evidence="1" key="2">
    <citation type="submission" date="2020-11" db="EMBL/GenBank/DDBJ databases">
        <authorList>
            <person name="McCartney M.A."/>
            <person name="Auch B."/>
            <person name="Kono T."/>
            <person name="Mallez S."/>
            <person name="Becker A."/>
            <person name="Gohl D.M."/>
            <person name="Silverstein K.A.T."/>
            <person name="Koren S."/>
            <person name="Bechman K.B."/>
            <person name="Herman A."/>
            <person name="Abrahante J.E."/>
            <person name="Garbe J."/>
        </authorList>
    </citation>
    <scope>NUCLEOTIDE SEQUENCE</scope>
    <source>
        <strain evidence="1">Duluth1</strain>
        <tissue evidence="1">Whole animal</tissue>
    </source>
</reference>